<protein>
    <submittedName>
        <fullName evidence="1">Uncharacterized protein</fullName>
    </submittedName>
</protein>
<dbReference type="AlphaFoldDB" id="A0A7W7KP69"/>
<name>A0A7W7KP69_PSENT</name>
<evidence type="ECO:0000313" key="2">
    <source>
        <dbReference type="Proteomes" id="UP000566995"/>
    </source>
</evidence>
<accession>A0A7W7KP69</accession>
<sequence length="106" mass="11805">MSDYMTPAQLAQLAPRKQPAAYRLDGRFDLVDADGARRYHIQQARLFDVADCLPNGSFSRFIGVVTRRKAGEFVVMGENRVLGIITAGHFASETGECFRLIDLTEP</sequence>
<reference evidence="1 2" key="1">
    <citation type="submission" date="2020-08" db="EMBL/GenBank/DDBJ databases">
        <title>Functional genomics of gut bacteria from endangered species of beetles.</title>
        <authorList>
            <person name="Carlos-Shanley C."/>
        </authorList>
    </citation>
    <scope>NUCLEOTIDE SEQUENCE [LARGE SCALE GENOMIC DNA]</scope>
    <source>
        <strain evidence="1 2">S00179</strain>
    </source>
</reference>
<dbReference type="RefSeq" id="WP_184593919.1">
    <property type="nucleotide sequence ID" value="NZ_JACHLI010000022.1"/>
</dbReference>
<proteinExistence type="predicted"/>
<evidence type="ECO:0000313" key="1">
    <source>
        <dbReference type="EMBL" id="MBB4865918.1"/>
    </source>
</evidence>
<dbReference type="Proteomes" id="UP000566995">
    <property type="component" value="Unassembled WGS sequence"/>
</dbReference>
<dbReference type="EMBL" id="JACHLI010000022">
    <property type="protein sequence ID" value="MBB4865918.1"/>
    <property type="molecule type" value="Genomic_DNA"/>
</dbReference>
<comment type="caution">
    <text evidence="1">The sequence shown here is derived from an EMBL/GenBank/DDBJ whole genome shotgun (WGS) entry which is preliminary data.</text>
</comment>
<gene>
    <name evidence="1" type="ORF">HNP46_004819</name>
</gene>
<organism evidence="1 2">
    <name type="scientific">Pseudomonas nitroreducens</name>
    <dbReference type="NCBI Taxonomy" id="46680"/>
    <lineage>
        <taxon>Bacteria</taxon>
        <taxon>Pseudomonadati</taxon>
        <taxon>Pseudomonadota</taxon>
        <taxon>Gammaproteobacteria</taxon>
        <taxon>Pseudomonadales</taxon>
        <taxon>Pseudomonadaceae</taxon>
        <taxon>Pseudomonas</taxon>
    </lineage>
</organism>